<keyword evidence="7" id="KW-0503">Monooxygenase</keyword>
<dbReference type="GO" id="GO:0020037">
    <property type="term" value="F:heme binding"/>
    <property type="evidence" value="ECO:0007669"/>
    <property type="project" value="InterPro"/>
</dbReference>
<feature type="chain" id="PRO_5010128959" evidence="8">
    <location>
        <begin position="23"/>
        <end position="113"/>
    </location>
</feature>
<evidence type="ECO:0000256" key="7">
    <source>
        <dbReference type="ARBA" id="ARBA00023033"/>
    </source>
</evidence>
<evidence type="ECO:0000256" key="5">
    <source>
        <dbReference type="ARBA" id="ARBA00023002"/>
    </source>
</evidence>
<dbReference type="OMA" id="ICKAFRF"/>
<dbReference type="PANTHER" id="PTHR47955">
    <property type="entry name" value="CYTOCHROME P450 FAMILY 71 PROTEIN"/>
    <property type="match status" value="1"/>
</dbReference>
<evidence type="ECO:0000256" key="3">
    <source>
        <dbReference type="ARBA" id="ARBA00022617"/>
    </source>
</evidence>
<sequence>MEFSLPLLVIFFLLFKLITSRCTSPSRTNPPILRLPPGPWQLPLIGNLPQGPHDLPHRALRELSQSYGPLMLLRLGAVPTLVVSSAEAAREVMRTHDLAFCSRHLSATIGILN</sequence>
<dbReference type="HOGENOM" id="CLU_001570_26_10_1"/>
<dbReference type="GO" id="GO:0004497">
    <property type="term" value="F:monooxygenase activity"/>
    <property type="evidence" value="ECO:0007669"/>
    <property type="project" value="UniProtKB-KW"/>
</dbReference>
<dbReference type="Pfam" id="PF00067">
    <property type="entry name" value="p450"/>
    <property type="match status" value="1"/>
</dbReference>
<dbReference type="Proteomes" id="UP000004995">
    <property type="component" value="Unassembled WGS sequence"/>
</dbReference>
<evidence type="ECO:0000256" key="1">
    <source>
        <dbReference type="ARBA" id="ARBA00001971"/>
    </source>
</evidence>
<dbReference type="GO" id="GO:0005506">
    <property type="term" value="F:iron ion binding"/>
    <property type="evidence" value="ECO:0007669"/>
    <property type="project" value="InterPro"/>
</dbReference>
<protein>
    <submittedName>
        <fullName evidence="9 10">Uncharacterized protein</fullName>
    </submittedName>
</protein>
<keyword evidence="5" id="KW-0560">Oxidoreductase</keyword>
<evidence type="ECO:0000313" key="11">
    <source>
        <dbReference type="Proteomes" id="UP000004995"/>
    </source>
</evidence>
<dbReference type="EMBL" id="CM003536">
    <property type="protein sequence ID" value="RCV41959.1"/>
    <property type="molecule type" value="Genomic_DNA"/>
</dbReference>
<dbReference type="AlphaFoldDB" id="K4AIW9"/>
<keyword evidence="6" id="KW-0408">Iron</keyword>
<dbReference type="GO" id="GO:0016705">
    <property type="term" value="F:oxidoreductase activity, acting on paired donors, with incorporation or reduction of molecular oxygen"/>
    <property type="evidence" value="ECO:0007669"/>
    <property type="project" value="InterPro"/>
</dbReference>
<dbReference type="Gramene" id="KQK88175">
    <property type="protein sequence ID" value="KQK88175"/>
    <property type="gene ID" value="SETIT_038832mg"/>
</dbReference>
<keyword evidence="3" id="KW-0349">Heme</keyword>
<dbReference type="EnsemblPlants" id="KQK88175">
    <property type="protein sequence ID" value="KQK88175"/>
    <property type="gene ID" value="SETIT_038832mg"/>
</dbReference>
<dbReference type="Gene3D" id="1.10.630.10">
    <property type="entry name" value="Cytochrome P450"/>
    <property type="match status" value="1"/>
</dbReference>
<reference evidence="9" key="2">
    <citation type="submission" date="2015-07" db="EMBL/GenBank/DDBJ databases">
        <authorList>
            <person name="Noorani M."/>
        </authorList>
    </citation>
    <scope>NUCLEOTIDE SEQUENCE</scope>
    <source>
        <strain evidence="9">Yugu1</strain>
    </source>
</reference>
<reference evidence="10" key="3">
    <citation type="submission" date="2018-08" db="UniProtKB">
        <authorList>
            <consortium name="EnsemblPlants"/>
        </authorList>
    </citation>
    <scope>IDENTIFICATION</scope>
    <source>
        <strain evidence="10">Yugu1</strain>
    </source>
</reference>
<keyword evidence="4" id="KW-0479">Metal-binding</keyword>
<feature type="signal peptide" evidence="8">
    <location>
        <begin position="1"/>
        <end position="22"/>
    </location>
</feature>
<evidence type="ECO:0000256" key="6">
    <source>
        <dbReference type="ARBA" id="ARBA00023004"/>
    </source>
</evidence>
<name>K4AIW9_SETIT</name>
<accession>K4AIW9</accession>
<keyword evidence="11" id="KW-1185">Reference proteome</keyword>
<reference evidence="9 11" key="1">
    <citation type="journal article" date="2012" name="Nat. Biotechnol.">
        <title>Reference genome sequence of the model plant Setaria.</title>
        <authorList>
            <person name="Bennetzen J.L."/>
            <person name="Schmutz J."/>
            <person name="Wang H."/>
            <person name="Percifield R."/>
            <person name="Hawkins J."/>
            <person name="Pontaroli A.C."/>
            <person name="Estep M."/>
            <person name="Feng L."/>
            <person name="Vaughn J.N."/>
            <person name="Grimwood J."/>
            <person name="Jenkins J."/>
            <person name="Barry K."/>
            <person name="Lindquist E."/>
            <person name="Hellsten U."/>
            <person name="Deshpande S."/>
            <person name="Wang X."/>
            <person name="Wu X."/>
            <person name="Mitros T."/>
            <person name="Triplett J."/>
            <person name="Yang X."/>
            <person name="Ye C.Y."/>
            <person name="Mauro-Herrera M."/>
            <person name="Wang L."/>
            <person name="Li P."/>
            <person name="Sharma M."/>
            <person name="Sharma R."/>
            <person name="Ronald P.C."/>
            <person name="Panaud O."/>
            <person name="Kellogg E.A."/>
            <person name="Brutnell T.P."/>
            <person name="Doust A.N."/>
            <person name="Tuskan G.A."/>
            <person name="Rokhsar D."/>
            <person name="Devos K.M."/>
        </authorList>
    </citation>
    <scope>NUCLEOTIDE SEQUENCE [LARGE SCALE GENOMIC DNA]</scope>
    <source>
        <strain evidence="11">cv. Yugu1</strain>
        <strain evidence="9">Yugu1</strain>
    </source>
</reference>
<dbReference type="InterPro" id="IPR036396">
    <property type="entry name" value="Cyt_P450_sf"/>
</dbReference>
<comment type="similarity">
    <text evidence="2">Belongs to the cytochrome P450 family.</text>
</comment>
<proteinExistence type="inferred from homology"/>
<dbReference type="eggNOG" id="KOG0156">
    <property type="taxonomic scope" value="Eukaryota"/>
</dbReference>
<dbReference type="SUPFAM" id="SSF48264">
    <property type="entry name" value="Cytochrome P450"/>
    <property type="match status" value="1"/>
</dbReference>
<gene>
    <name evidence="9" type="ORF">SETIT_9G176700v2</name>
</gene>
<evidence type="ECO:0000313" key="10">
    <source>
        <dbReference type="EnsemblPlants" id="KQK88175"/>
    </source>
</evidence>
<dbReference type="OrthoDB" id="693761at2759"/>
<dbReference type="InterPro" id="IPR001128">
    <property type="entry name" value="Cyt_P450"/>
</dbReference>
<evidence type="ECO:0000313" key="9">
    <source>
        <dbReference type="EMBL" id="RCV41959.1"/>
    </source>
</evidence>
<evidence type="ECO:0000256" key="4">
    <source>
        <dbReference type="ARBA" id="ARBA00022723"/>
    </source>
</evidence>
<comment type="cofactor">
    <cofactor evidence="1">
        <name>heme</name>
        <dbReference type="ChEBI" id="CHEBI:30413"/>
    </cofactor>
</comment>
<keyword evidence="8" id="KW-0732">Signal</keyword>
<organism evidence="10 11">
    <name type="scientific">Setaria italica</name>
    <name type="common">Foxtail millet</name>
    <name type="synonym">Panicum italicum</name>
    <dbReference type="NCBI Taxonomy" id="4555"/>
    <lineage>
        <taxon>Eukaryota</taxon>
        <taxon>Viridiplantae</taxon>
        <taxon>Streptophyta</taxon>
        <taxon>Embryophyta</taxon>
        <taxon>Tracheophyta</taxon>
        <taxon>Spermatophyta</taxon>
        <taxon>Magnoliopsida</taxon>
        <taxon>Liliopsida</taxon>
        <taxon>Poales</taxon>
        <taxon>Poaceae</taxon>
        <taxon>PACMAD clade</taxon>
        <taxon>Panicoideae</taxon>
        <taxon>Panicodae</taxon>
        <taxon>Paniceae</taxon>
        <taxon>Cenchrinae</taxon>
        <taxon>Setaria</taxon>
    </lineage>
</organism>
<dbReference type="PANTHER" id="PTHR47955:SF19">
    <property type="entry name" value="CYTOCHROME P450 71A9-LIKE ISOFORM X1"/>
    <property type="match status" value="1"/>
</dbReference>
<evidence type="ECO:0000256" key="8">
    <source>
        <dbReference type="SAM" id="SignalP"/>
    </source>
</evidence>
<dbReference type="EMBL" id="AGNK02005494">
    <property type="status" value="NOT_ANNOTATED_CDS"/>
    <property type="molecule type" value="Genomic_DNA"/>
</dbReference>
<evidence type="ECO:0000256" key="2">
    <source>
        <dbReference type="ARBA" id="ARBA00010617"/>
    </source>
</evidence>